<proteinExistence type="predicted"/>
<feature type="domain" description="N-acetyltransferase" evidence="3">
    <location>
        <begin position="1"/>
        <end position="155"/>
    </location>
</feature>
<sequence length="159" mass="17025">MIIRRAETGDIPAILDIWNPLIRDTSVTFTTVEKAAPGLVDDLAARGDAFLVAEAAGQILGFATYGPFRGGPGYAHTAEHSVILAADARGRGVGRALMARLEAQARAQGIHVLIAGVSSENEGAIAFHRAIGFTQGPRLAEVGRKFDRWMDLVLLHKRL</sequence>
<dbReference type="PATRIC" id="fig|74031.6.peg.1735"/>
<dbReference type="GO" id="GO:0016747">
    <property type="term" value="F:acyltransferase activity, transferring groups other than amino-acyl groups"/>
    <property type="evidence" value="ECO:0007669"/>
    <property type="project" value="InterPro"/>
</dbReference>
<dbReference type="STRING" id="74031.SAMN04488077_10930"/>
<dbReference type="Pfam" id="PF00583">
    <property type="entry name" value="Acetyltransf_1"/>
    <property type="match status" value="1"/>
</dbReference>
<dbReference type="SUPFAM" id="SSF55729">
    <property type="entry name" value="Acyl-CoA N-acyltransferases (Nat)"/>
    <property type="match status" value="1"/>
</dbReference>
<dbReference type="Gene3D" id="3.40.630.30">
    <property type="match status" value="1"/>
</dbReference>
<evidence type="ECO:0000256" key="2">
    <source>
        <dbReference type="ARBA" id="ARBA00023315"/>
    </source>
</evidence>
<dbReference type="AlphaFoldDB" id="A0A0L6CVH4"/>
<reference evidence="5" key="1">
    <citation type="submission" date="2015-07" db="EMBL/GenBank/DDBJ databases">
        <title>Draft Genome Sequence of Roseovarius tolerans EL-164, a producer of N-Acylated Alanine Methyl Esters (NAMEs).</title>
        <authorList>
            <person name="Voget S."/>
            <person name="Bruns H."/>
            <person name="Wagner-Doebler I."/>
            <person name="Schulz S."/>
            <person name="Daniel R."/>
        </authorList>
    </citation>
    <scope>NUCLEOTIDE SEQUENCE [LARGE SCALE GENOMIC DNA]</scope>
    <source>
        <strain evidence="5">EL-164</strain>
    </source>
</reference>
<dbReference type="EC" id="2.3.1.-" evidence="4"/>
<dbReference type="PANTHER" id="PTHR43072:SF23">
    <property type="entry name" value="UPF0039 PROTEIN C11D3.02C"/>
    <property type="match status" value="1"/>
</dbReference>
<dbReference type="OrthoDB" id="5459937at2"/>
<dbReference type="InterPro" id="IPR016181">
    <property type="entry name" value="Acyl_CoA_acyltransferase"/>
</dbReference>
<protein>
    <submittedName>
        <fullName evidence="4">N-acyltransferase YncA</fullName>
        <ecNumber evidence="4">2.3.1.-</ecNumber>
    </submittedName>
</protein>
<dbReference type="InterPro" id="IPR000182">
    <property type="entry name" value="GNAT_dom"/>
</dbReference>
<dbReference type="Proteomes" id="UP000037046">
    <property type="component" value="Unassembled WGS sequence"/>
</dbReference>
<name>A0A0L6CVH4_9RHOB</name>
<organism evidence="4 5">
    <name type="scientific">Roseovarius tolerans</name>
    <dbReference type="NCBI Taxonomy" id="74031"/>
    <lineage>
        <taxon>Bacteria</taxon>
        <taxon>Pseudomonadati</taxon>
        <taxon>Pseudomonadota</taxon>
        <taxon>Alphaproteobacteria</taxon>
        <taxon>Rhodobacterales</taxon>
        <taxon>Roseobacteraceae</taxon>
        <taxon>Roseovarius</taxon>
    </lineage>
</organism>
<keyword evidence="5" id="KW-1185">Reference proteome</keyword>
<dbReference type="PANTHER" id="PTHR43072">
    <property type="entry name" value="N-ACETYLTRANSFERASE"/>
    <property type="match status" value="1"/>
</dbReference>
<evidence type="ECO:0000256" key="1">
    <source>
        <dbReference type="ARBA" id="ARBA00022679"/>
    </source>
</evidence>
<comment type="caution">
    <text evidence="4">The sequence shown here is derived from an EMBL/GenBank/DDBJ whole genome shotgun (WGS) entry which is preliminary data.</text>
</comment>
<gene>
    <name evidence="4" type="primary">yncA</name>
    <name evidence="4" type="ORF">ROTO_17020</name>
</gene>
<dbReference type="PROSITE" id="PS51186">
    <property type="entry name" value="GNAT"/>
    <property type="match status" value="1"/>
</dbReference>
<accession>A0A0L6CVH4</accession>
<evidence type="ECO:0000259" key="3">
    <source>
        <dbReference type="PROSITE" id="PS51186"/>
    </source>
</evidence>
<evidence type="ECO:0000313" key="4">
    <source>
        <dbReference type="EMBL" id="KNX41731.1"/>
    </source>
</evidence>
<evidence type="ECO:0000313" key="5">
    <source>
        <dbReference type="Proteomes" id="UP000037046"/>
    </source>
</evidence>
<dbReference type="CDD" id="cd04301">
    <property type="entry name" value="NAT_SF"/>
    <property type="match status" value="1"/>
</dbReference>
<keyword evidence="2 4" id="KW-0012">Acyltransferase</keyword>
<keyword evidence="1 4" id="KW-0808">Transferase</keyword>
<dbReference type="RefSeq" id="WP_050662600.1">
    <property type="nucleotide sequence ID" value="NZ_CP118494.1"/>
</dbReference>
<dbReference type="EMBL" id="LGVV01000018">
    <property type="protein sequence ID" value="KNX41731.1"/>
    <property type="molecule type" value="Genomic_DNA"/>
</dbReference>